<evidence type="ECO:0000313" key="3">
    <source>
        <dbReference type="Proteomes" id="UP000680365"/>
    </source>
</evidence>
<dbReference type="Proteomes" id="UP000680365">
    <property type="component" value="Unassembled WGS sequence"/>
</dbReference>
<organism evidence="2 3">
    <name type="scientific">Candidatus Vampirococcus lugosii</name>
    <dbReference type="NCBI Taxonomy" id="2789015"/>
    <lineage>
        <taxon>Bacteria</taxon>
        <taxon>Candidatus Absconditibacteriota</taxon>
        <taxon>Vampirococcus</taxon>
    </lineage>
</organism>
<dbReference type="EMBL" id="JAEDAM010000021">
    <property type="protein sequence ID" value="MBS8121898.1"/>
    <property type="molecule type" value="Genomic_DNA"/>
</dbReference>
<feature type="transmembrane region" description="Helical" evidence="1">
    <location>
        <begin position="12"/>
        <end position="30"/>
    </location>
</feature>
<reference evidence="2 3" key="1">
    <citation type="journal article" date="2021" name="Nat. Commun.">
        <title>Reductive evolution and unique predatory mode in the CPR bacterium Vampirococcus lugosii.</title>
        <authorList>
            <person name="Moreira D."/>
            <person name="Zivanovic Y."/>
            <person name="Lopez-Archilla A.I."/>
            <person name="Iniesto M."/>
            <person name="Lopez-Garcia P."/>
        </authorList>
    </citation>
    <scope>NUCLEOTIDE SEQUENCE [LARGE SCALE GENOMIC DNA]</scope>
    <source>
        <strain evidence="2">Chiprana</strain>
    </source>
</reference>
<keyword evidence="1" id="KW-1133">Transmembrane helix</keyword>
<gene>
    <name evidence="2" type="ORF">VAMP_36n14</name>
</gene>
<dbReference type="RefSeq" id="WP_213348850.1">
    <property type="nucleotide sequence ID" value="NZ_JAEDAM010000021.1"/>
</dbReference>
<protein>
    <submittedName>
        <fullName evidence="2">Uncharacterized protein</fullName>
    </submittedName>
</protein>
<evidence type="ECO:0000256" key="1">
    <source>
        <dbReference type="SAM" id="Phobius"/>
    </source>
</evidence>
<proteinExistence type="predicted"/>
<comment type="caution">
    <text evidence="2">The sequence shown here is derived from an EMBL/GenBank/DDBJ whole genome shotgun (WGS) entry which is preliminary data.</text>
</comment>
<keyword evidence="1" id="KW-0472">Membrane</keyword>
<feature type="transmembrane region" description="Helical" evidence="1">
    <location>
        <begin position="53"/>
        <end position="74"/>
    </location>
</feature>
<keyword evidence="1" id="KW-0812">Transmembrane</keyword>
<keyword evidence="3" id="KW-1185">Reference proteome</keyword>
<accession>A0ABS5QMB1</accession>
<sequence length="249" mass="29116">MIKIFKKITSNYKIIVVLFSIFFFLFGLYFESVINSFGLSFNFLFFSENSAEWFQVLGGVGSFIVAIVVGYLAYKFNKNSEIQNKLAFEEFRPLIKLQSKEGYPIIVNDGKFEASNIIYCYKYYDENKRKYSDLKVIKDYESLLLSPGAEKRLNIEDEGYYSYVILYKNFSSGILYINGFNFKKGGYDLFSIGDLGKDDDGIYSILSPIEKNKYIKIINEINPQNQIFYNFNKNKVDSLINYFFNLLRK</sequence>
<name>A0ABS5QMB1_9BACT</name>
<evidence type="ECO:0000313" key="2">
    <source>
        <dbReference type="EMBL" id="MBS8121898.1"/>
    </source>
</evidence>